<protein>
    <submittedName>
        <fullName evidence="2">7-carboxy-7-deazaguanine synthase</fullName>
        <ecNumber evidence="2">4.3.99.3</ecNumber>
    </submittedName>
</protein>
<sequence length="169" mass="19260">MSAYDIHEYIKSTGVKNATLTGGEPLLQEGIIELLEVLSRDKELNIEIETNGSVLLNKFANIENLPSFTMDYKLPSSNMEEKMAVENFNYLSKKDTVKFVSGSTKDLEKAKYIIDKYNLVDKASVYISPVFEEIQMKDIVEFMKDNKMNGVNLQVQLHKIIWEPSKKGV</sequence>
<dbReference type="CDD" id="cd01335">
    <property type="entry name" value="Radical_SAM"/>
    <property type="match status" value="1"/>
</dbReference>
<dbReference type="PANTHER" id="PTHR42836">
    <property type="entry name" value="7-CARBOXY-7-DEAZAGUANINE SYNTHASE"/>
    <property type="match status" value="1"/>
</dbReference>
<evidence type="ECO:0000256" key="1">
    <source>
        <dbReference type="ARBA" id="ARBA00022485"/>
    </source>
</evidence>
<name>A0A645H689_9ZZZZ</name>
<keyword evidence="1" id="KW-0411">Iron-sulfur</keyword>
<accession>A0A645H689</accession>
<dbReference type="InterPro" id="IPR013785">
    <property type="entry name" value="Aldolase_TIM"/>
</dbReference>
<evidence type="ECO:0000313" key="2">
    <source>
        <dbReference type="EMBL" id="MPN31784.1"/>
    </source>
</evidence>
<dbReference type="AlphaFoldDB" id="A0A645H689"/>
<keyword evidence="1" id="KW-0004">4Fe-4S</keyword>
<dbReference type="EC" id="4.3.99.3" evidence="2"/>
<comment type="caution">
    <text evidence="2">The sequence shown here is derived from an EMBL/GenBank/DDBJ whole genome shotgun (WGS) entry which is preliminary data.</text>
</comment>
<keyword evidence="1" id="KW-0408">Iron</keyword>
<gene>
    <name evidence="2" type="primary">queE_42</name>
    <name evidence="2" type="ORF">SDC9_179259</name>
</gene>
<dbReference type="GO" id="GO:0016829">
    <property type="term" value="F:lyase activity"/>
    <property type="evidence" value="ECO:0007669"/>
    <property type="project" value="UniProtKB-KW"/>
</dbReference>
<dbReference type="Gene3D" id="3.20.20.70">
    <property type="entry name" value="Aldolase class I"/>
    <property type="match status" value="1"/>
</dbReference>
<proteinExistence type="predicted"/>
<dbReference type="InterPro" id="IPR058240">
    <property type="entry name" value="rSAM_sf"/>
</dbReference>
<organism evidence="2">
    <name type="scientific">bioreactor metagenome</name>
    <dbReference type="NCBI Taxonomy" id="1076179"/>
    <lineage>
        <taxon>unclassified sequences</taxon>
        <taxon>metagenomes</taxon>
        <taxon>ecological metagenomes</taxon>
    </lineage>
</organism>
<reference evidence="2" key="1">
    <citation type="submission" date="2019-08" db="EMBL/GenBank/DDBJ databases">
        <authorList>
            <person name="Kucharzyk K."/>
            <person name="Murdoch R.W."/>
            <person name="Higgins S."/>
            <person name="Loffler F."/>
        </authorList>
    </citation>
    <scope>NUCLEOTIDE SEQUENCE</scope>
</reference>
<dbReference type="GO" id="GO:0051539">
    <property type="term" value="F:4 iron, 4 sulfur cluster binding"/>
    <property type="evidence" value="ECO:0007669"/>
    <property type="project" value="UniProtKB-KW"/>
</dbReference>
<dbReference type="SUPFAM" id="SSF102114">
    <property type="entry name" value="Radical SAM enzymes"/>
    <property type="match status" value="1"/>
</dbReference>
<keyword evidence="1" id="KW-0479">Metal-binding</keyword>
<dbReference type="EMBL" id="VSSQ01083460">
    <property type="protein sequence ID" value="MPN31784.1"/>
    <property type="molecule type" value="Genomic_DNA"/>
</dbReference>
<keyword evidence="2" id="KW-0456">Lyase</keyword>
<dbReference type="PANTHER" id="PTHR42836:SF1">
    <property type="entry name" value="7-CARBOXY-7-DEAZAGUANINE SYNTHASE"/>
    <property type="match status" value="1"/>
</dbReference>